<sequence>MDLDFRCVFWCRSFGRCSFCGFWVLWLGLCAFRSRSCSCIL</sequence>
<name>A0A0A8YTL3_ARUDO</name>
<proteinExistence type="predicted"/>
<organism evidence="1">
    <name type="scientific">Arundo donax</name>
    <name type="common">Giant reed</name>
    <name type="synonym">Donax arundinaceus</name>
    <dbReference type="NCBI Taxonomy" id="35708"/>
    <lineage>
        <taxon>Eukaryota</taxon>
        <taxon>Viridiplantae</taxon>
        <taxon>Streptophyta</taxon>
        <taxon>Embryophyta</taxon>
        <taxon>Tracheophyta</taxon>
        <taxon>Spermatophyta</taxon>
        <taxon>Magnoliopsida</taxon>
        <taxon>Liliopsida</taxon>
        <taxon>Poales</taxon>
        <taxon>Poaceae</taxon>
        <taxon>PACMAD clade</taxon>
        <taxon>Arundinoideae</taxon>
        <taxon>Arundineae</taxon>
        <taxon>Arundo</taxon>
    </lineage>
</organism>
<reference evidence="1" key="1">
    <citation type="submission" date="2014-09" db="EMBL/GenBank/DDBJ databases">
        <authorList>
            <person name="Magalhaes I.L.F."/>
            <person name="Oliveira U."/>
            <person name="Santos F.R."/>
            <person name="Vidigal T.H.D.A."/>
            <person name="Brescovit A.D."/>
            <person name="Santos A.J."/>
        </authorList>
    </citation>
    <scope>NUCLEOTIDE SEQUENCE</scope>
    <source>
        <tissue evidence="1">Shoot tissue taken approximately 20 cm above the soil surface</tissue>
    </source>
</reference>
<evidence type="ECO:0000313" key="1">
    <source>
        <dbReference type="EMBL" id="JAD28778.1"/>
    </source>
</evidence>
<accession>A0A0A8YTL3</accession>
<reference evidence="1" key="2">
    <citation type="journal article" date="2015" name="Data Brief">
        <title>Shoot transcriptome of the giant reed, Arundo donax.</title>
        <authorList>
            <person name="Barrero R.A."/>
            <person name="Guerrero F.D."/>
            <person name="Moolhuijzen P."/>
            <person name="Goolsby J.A."/>
            <person name="Tidwell J."/>
            <person name="Bellgard S.E."/>
            <person name="Bellgard M.I."/>
        </authorList>
    </citation>
    <scope>NUCLEOTIDE SEQUENCE</scope>
    <source>
        <tissue evidence="1">Shoot tissue taken approximately 20 cm above the soil surface</tissue>
    </source>
</reference>
<dbReference type="AlphaFoldDB" id="A0A0A8YTL3"/>
<dbReference type="EMBL" id="GBRH01269117">
    <property type="protein sequence ID" value="JAD28778.1"/>
    <property type="molecule type" value="Transcribed_RNA"/>
</dbReference>
<protein>
    <submittedName>
        <fullName evidence="1">Uncharacterized protein</fullName>
    </submittedName>
</protein>